<gene>
    <name evidence="1" type="ORF">GU920_07515</name>
</gene>
<organism evidence="1 2">
    <name type="scientific">Paragemmobacter ruber</name>
    <dbReference type="NCBI Taxonomy" id="1985673"/>
    <lineage>
        <taxon>Bacteria</taxon>
        <taxon>Pseudomonadati</taxon>
        <taxon>Pseudomonadota</taxon>
        <taxon>Alphaproteobacteria</taxon>
        <taxon>Rhodobacterales</taxon>
        <taxon>Paracoccaceae</taxon>
        <taxon>Paragemmobacter</taxon>
    </lineage>
</organism>
<name>A0ABW9Y4A8_9RHOB</name>
<dbReference type="Proteomes" id="UP001517376">
    <property type="component" value="Unassembled WGS sequence"/>
</dbReference>
<evidence type="ECO:0000313" key="2">
    <source>
        <dbReference type="Proteomes" id="UP001517376"/>
    </source>
</evidence>
<proteinExistence type="predicted"/>
<dbReference type="RefSeq" id="WP_161766295.1">
    <property type="nucleotide sequence ID" value="NZ_JAAATW010000001.1"/>
</dbReference>
<reference evidence="2" key="1">
    <citation type="submission" date="2020-01" db="EMBL/GenBank/DDBJ databases">
        <title>Sphingomonas sp. strain CSW-10.</title>
        <authorList>
            <person name="Chen W.-M."/>
        </authorList>
    </citation>
    <scope>NUCLEOTIDE SEQUENCE [LARGE SCALE GENOMIC DNA]</scope>
    <source>
        <strain evidence="2">CCP-1</strain>
    </source>
</reference>
<comment type="caution">
    <text evidence="1">The sequence shown here is derived from an EMBL/GenBank/DDBJ whole genome shotgun (WGS) entry which is preliminary data.</text>
</comment>
<evidence type="ECO:0008006" key="3">
    <source>
        <dbReference type="Google" id="ProtNLM"/>
    </source>
</evidence>
<evidence type="ECO:0000313" key="1">
    <source>
        <dbReference type="EMBL" id="NBE07378.1"/>
    </source>
</evidence>
<sequence length="107" mass="12074">MEIMTIRNHRLLQAAALVRDFRLGQVAQAHRALLLSRTRAAALAPEPVSGADPALHAAALQHQIWAEGRRRTLESIMAYQEQVLSNERDLAARAIARQRVIERLFMK</sequence>
<keyword evidence="2" id="KW-1185">Reference proteome</keyword>
<protein>
    <recommendedName>
        <fullName evidence="3">Flagellar FliJ protein</fullName>
    </recommendedName>
</protein>
<dbReference type="EMBL" id="JAAATW010000001">
    <property type="protein sequence ID" value="NBE07378.1"/>
    <property type="molecule type" value="Genomic_DNA"/>
</dbReference>
<accession>A0ABW9Y4A8</accession>